<dbReference type="PIRSF" id="PIRSF006470">
    <property type="entry name" value="DctB"/>
    <property type="match status" value="1"/>
</dbReference>
<dbReference type="NCBIfam" id="TIGR00787">
    <property type="entry name" value="dctP"/>
    <property type="match status" value="1"/>
</dbReference>
<comment type="similarity">
    <text evidence="1">Belongs to the bacterial solute-binding protein 7 family.</text>
</comment>
<dbReference type="InterPro" id="IPR018389">
    <property type="entry name" value="DctP_fam"/>
</dbReference>
<gene>
    <name evidence="5" type="ORF">DRB17_11495</name>
</gene>
<name>A0A369TBR1_9PROT</name>
<proteinExistence type="inferred from homology"/>
<dbReference type="Gene3D" id="3.40.190.170">
    <property type="entry name" value="Bacterial extracellular solute-binding protein, family 7"/>
    <property type="match status" value="1"/>
</dbReference>
<dbReference type="AlphaFoldDB" id="A0A369TBR1"/>
<protein>
    <submittedName>
        <fullName evidence="5">C4-dicarboxylate ABC transporter</fullName>
    </submittedName>
</protein>
<dbReference type="NCBIfam" id="NF037995">
    <property type="entry name" value="TRAP_S1"/>
    <property type="match status" value="1"/>
</dbReference>
<organism evidence="5 6">
    <name type="scientific">Ferruginivarius sediminum</name>
    <dbReference type="NCBI Taxonomy" id="2661937"/>
    <lineage>
        <taxon>Bacteria</taxon>
        <taxon>Pseudomonadati</taxon>
        <taxon>Pseudomonadota</taxon>
        <taxon>Alphaproteobacteria</taxon>
        <taxon>Rhodospirillales</taxon>
        <taxon>Rhodospirillaceae</taxon>
        <taxon>Ferruginivarius</taxon>
    </lineage>
</organism>
<evidence type="ECO:0000313" key="6">
    <source>
        <dbReference type="Proteomes" id="UP000253941"/>
    </source>
</evidence>
<comment type="caution">
    <text evidence="5">The sequence shown here is derived from an EMBL/GenBank/DDBJ whole genome shotgun (WGS) entry which is preliminary data.</text>
</comment>
<keyword evidence="6" id="KW-1185">Reference proteome</keyword>
<feature type="chain" id="PRO_5016834917" evidence="4">
    <location>
        <begin position="37"/>
        <end position="353"/>
    </location>
</feature>
<dbReference type="GO" id="GO:0030288">
    <property type="term" value="C:outer membrane-bounded periplasmic space"/>
    <property type="evidence" value="ECO:0007669"/>
    <property type="project" value="InterPro"/>
</dbReference>
<evidence type="ECO:0000313" key="5">
    <source>
        <dbReference type="EMBL" id="RDD61835.1"/>
    </source>
</evidence>
<sequence>MREGRLSTMKRYTRWGVSAVASLTLAIGTLAQPAAAESWKFALEEIDGSVQDAYAEAFKKRIEEKSGGEVTVNIYPYGTLGTSTQLTELAANGAIQFANASPGHLGKLIPEIQVLSIPYLLSQNNECNKQVLGGSEVIYENLDEKFENQGLKLLTMYPEGQMVWTTNKKITSPEDFSNFKIRVMTSPLLVRAYEAFGANPTPMPYSEVYSGLQLGQIDGQVNPIFAIEEMKFYEVQDYMIWAGQQQFTTTVVANYGFYDGLSDEHRQLVDSTVDEMVDVIFKTQDQYNKERLEKIKQTSDIEMIHLNEEQRAVFAERAKQVEKKFVEMTGDSGEKVLNALTQEIKSCEDKMGS</sequence>
<dbReference type="Proteomes" id="UP000253941">
    <property type="component" value="Unassembled WGS sequence"/>
</dbReference>
<dbReference type="PANTHER" id="PTHR33376:SF7">
    <property type="entry name" value="C4-DICARBOXYLATE-BINDING PROTEIN DCTB"/>
    <property type="match status" value="1"/>
</dbReference>
<dbReference type="InterPro" id="IPR004682">
    <property type="entry name" value="TRAP_DctP"/>
</dbReference>
<accession>A0A369TBR1</accession>
<feature type="signal peptide" evidence="4">
    <location>
        <begin position="1"/>
        <end position="36"/>
    </location>
</feature>
<dbReference type="PANTHER" id="PTHR33376">
    <property type="match status" value="1"/>
</dbReference>
<evidence type="ECO:0000256" key="2">
    <source>
        <dbReference type="ARBA" id="ARBA00022448"/>
    </source>
</evidence>
<dbReference type="EMBL" id="QPMH01000009">
    <property type="protein sequence ID" value="RDD61835.1"/>
    <property type="molecule type" value="Genomic_DNA"/>
</dbReference>
<dbReference type="CDD" id="cd13668">
    <property type="entry name" value="PBP2_TRAP_UehA_TeaA"/>
    <property type="match status" value="1"/>
</dbReference>
<keyword evidence="3 4" id="KW-0732">Signal</keyword>
<evidence type="ECO:0000256" key="3">
    <source>
        <dbReference type="ARBA" id="ARBA00022729"/>
    </source>
</evidence>
<evidence type="ECO:0000256" key="1">
    <source>
        <dbReference type="ARBA" id="ARBA00009023"/>
    </source>
</evidence>
<evidence type="ECO:0000256" key="4">
    <source>
        <dbReference type="SAM" id="SignalP"/>
    </source>
</evidence>
<dbReference type="Pfam" id="PF03480">
    <property type="entry name" value="DctP"/>
    <property type="match status" value="1"/>
</dbReference>
<reference evidence="5 6" key="1">
    <citation type="submission" date="2018-07" db="EMBL/GenBank/DDBJ databases">
        <title>Venubactetium sediminum gen. nov., sp. nov., isolated from a marine solar saltern.</title>
        <authorList>
            <person name="Wang S."/>
        </authorList>
    </citation>
    <scope>NUCLEOTIDE SEQUENCE [LARGE SCALE GENOMIC DNA]</scope>
    <source>
        <strain evidence="5 6">WD2A32</strain>
    </source>
</reference>
<dbReference type="InterPro" id="IPR038404">
    <property type="entry name" value="TRAP_DctP_sf"/>
</dbReference>
<dbReference type="GO" id="GO:0055085">
    <property type="term" value="P:transmembrane transport"/>
    <property type="evidence" value="ECO:0007669"/>
    <property type="project" value="InterPro"/>
</dbReference>
<keyword evidence="2" id="KW-0813">Transport</keyword>